<feature type="compositionally biased region" description="Low complexity" evidence="1">
    <location>
        <begin position="305"/>
        <end position="314"/>
    </location>
</feature>
<feature type="compositionally biased region" description="Basic and acidic residues" evidence="1">
    <location>
        <begin position="133"/>
        <end position="165"/>
    </location>
</feature>
<evidence type="ECO:0000313" key="2">
    <source>
        <dbReference type="EMBL" id="KAG6369961.1"/>
    </source>
</evidence>
<evidence type="ECO:0000313" key="3">
    <source>
        <dbReference type="Proteomes" id="UP000683000"/>
    </source>
</evidence>
<evidence type="ECO:0008006" key="4">
    <source>
        <dbReference type="Google" id="ProtNLM"/>
    </source>
</evidence>
<feature type="compositionally biased region" description="Low complexity" evidence="1">
    <location>
        <begin position="279"/>
        <end position="290"/>
    </location>
</feature>
<feature type="compositionally biased region" description="Basic and acidic residues" evidence="1">
    <location>
        <begin position="173"/>
        <end position="184"/>
    </location>
</feature>
<accession>A0A8I3A392</accession>
<keyword evidence="3" id="KW-1185">Reference proteome</keyword>
<protein>
    <recommendedName>
        <fullName evidence="4">Zn(2)-C6 fungal-type domain-containing protein</fullName>
    </recommendedName>
</protein>
<feature type="compositionally biased region" description="Basic and acidic residues" evidence="1">
    <location>
        <begin position="96"/>
        <end position="114"/>
    </location>
</feature>
<feature type="compositionally biased region" description="Polar residues" evidence="1">
    <location>
        <begin position="416"/>
        <end position="425"/>
    </location>
</feature>
<name>A0A8I3A392_9AGAM</name>
<feature type="compositionally biased region" description="Low complexity" evidence="1">
    <location>
        <begin position="441"/>
        <end position="451"/>
    </location>
</feature>
<comment type="caution">
    <text evidence="2">The sequence shown here is derived from an EMBL/GenBank/DDBJ whole genome shotgun (WGS) entry which is preliminary data.</text>
</comment>
<feature type="region of interest" description="Disordered" evidence="1">
    <location>
        <begin position="66"/>
        <end position="227"/>
    </location>
</feature>
<evidence type="ECO:0000256" key="1">
    <source>
        <dbReference type="SAM" id="MobiDB-lite"/>
    </source>
</evidence>
<dbReference type="AlphaFoldDB" id="A0A8I3A392"/>
<feature type="compositionally biased region" description="Low complexity" evidence="1">
    <location>
        <begin position="66"/>
        <end position="84"/>
    </location>
</feature>
<proteinExistence type="predicted"/>
<feature type="region of interest" description="Disordered" evidence="1">
    <location>
        <begin position="405"/>
        <end position="462"/>
    </location>
</feature>
<sequence>MHLSALQPGQWPQWAAICQGNVSLNPDHPWLQMCAPIPPVTTTAISAEATLSSAPTTSSAIPTLAVIPPASSTTPSAPTTTPSPVDANPQPTKRPSQSDKPDNAKGKAKEKDQVADPAPSTARQTRSRGRSVVRPDPKGKGKGKAEPIRRNDSEDRDDSEKDQESRMSINSDSEEHQAKEETRGRSHQRTTSIKGTQRGKSCTRSKVPEASTMADDPSPSEKKGDCDRCIRLQRACVPIEGRACRDCYNSKVKCTVVKIKKCARSASWPPPKQTSARKPSSPESSVAASSKLPECHRSPSPSPKLPSGGKLQSTSPPPPKRTKSSTSSREHTASESTDFVTQLAFNKLQDTCQQLRNQQVAQQLVKTLQDRLATTEQALETFGRVLQQVWPQVGWEGSSISSLRYPFSGGPGDTRVPSQPQTPQRTYPAPPPSLPTPHAIASAQSQHVSPSSPHPQFPGPSTLMAALRPSPFLSPAPKTFGTTLVMCQTRHGPFLTLTTTGPSVTPMIPQNPLPDVTPLGSPCFGTAEPDGSSLLLSSGTDTQPSGSMECDRTAAVAIGLVSLQTYGQDSDNDTMGVDGADVEI</sequence>
<feature type="region of interest" description="Disordered" evidence="1">
    <location>
        <begin position="265"/>
        <end position="337"/>
    </location>
</feature>
<gene>
    <name evidence="2" type="ORF">JVT61DRAFT_12594</name>
</gene>
<reference evidence="2" key="1">
    <citation type="submission" date="2021-03" db="EMBL/GenBank/DDBJ databases">
        <title>Evolutionary innovations through gain and loss of genes in the ectomycorrhizal Boletales.</title>
        <authorList>
            <person name="Wu G."/>
            <person name="Miyauchi S."/>
            <person name="Morin E."/>
            <person name="Yang Z.-L."/>
            <person name="Xu J."/>
            <person name="Martin F.M."/>
        </authorList>
    </citation>
    <scope>NUCLEOTIDE SEQUENCE</scope>
    <source>
        <strain evidence="2">BR01</strain>
    </source>
</reference>
<dbReference type="Proteomes" id="UP000683000">
    <property type="component" value="Unassembled WGS sequence"/>
</dbReference>
<dbReference type="EMBL" id="JAGFBS010000059">
    <property type="protein sequence ID" value="KAG6369961.1"/>
    <property type="molecule type" value="Genomic_DNA"/>
</dbReference>
<organism evidence="2 3">
    <name type="scientific">Boletus reticuloceps</name>
    <dbReference type="NCBI Taxonomy" id="495285"/>
    <lineage>
        <taxon>Eukaryota</taxon>
        <taxon>Fungi</taxon>
        <taxon>Dikarya</taxon>
        <taxon>Basidiomycota</taxon>
        <taxon>Agaricomycotina</taxon>
        <taxon>Agaricomycetes</taxon>
        <taxon>Agaricomycetidae</taxon>
        <taxon>Boletales</taxon>
        <taxon>Boletineae</taxon>
        <taxon>Boletaceae</taxon>
        <taxon>Boletoideae</taxon>
        <taxon>Boletus</taxon>
    </lineage>
</organism>
<feature type="compositionally biased region" description="Polar residues" evidence="1">
    <location>
        <begin position="189"/>
        <end position="204"/>
    </location>
</feature>